<protein>
    <submittedName>
        <fullName evidence="6">Transcriptional regulator, LysR family</fullName>
    </submittedName>
</protein>
<dbReference type="Gene3D" id="1.10.10.10">
    <property type="entry name" value="Winged helix-like DNA-binding domain superfamily/Winged helix DNA-binding domain"/>
    <property type="match status" value="1"/>
</dbReference>
<dbReference type="SUPFAM" id="SSF53850">
    <property type="entry name" value="Periplasmic binding protein-like II"/>
    <property type="match status" value="1"/>
</dbReference>
<proteinExistence type="inferred from homology"/>
<evidence type="ECO:0000313" key="7">
    <source>
        <dbReference type="Proteomes" id="UP000193834"/>
    </source>
</evidence>
<evidence type="ECO:0000259" key="5">
    <source>
        <dbReference type="PROSITE" id="PS50931"/>
    </source>
</evidence>
<feature type="domain" description="HTH lysR-type" evidence="5">
    <location>
        <begin position="1"/>
        <end position="58"/>
    </location>
</feature>
<dbReference type="STRING" id="1852522.SAMN06295960_1263"/>
<dbReference type="OrthoDB" id="8479357at2"/>
<dbReference type="GO" id="GO:0003700">
    <property type="term" value="F:DNA-binding transcription factor activity"/>
    <property type="evidence" value="ECO:0007669"/>
    <property type="project" value="InterPro"/>
</dbReference>
<dbReference type="InterPro" id="IPR036390">
    <property type="entry name" value="WH_DNA-bd_sf"/>
</dbReference>
<keyword evidence="3" id="KW-0238">DNA-binding</keyword>
<dbReference type="SUPFAM" id="SSF46785">
    <property type="entry name" value="Winged helix' DNA-binding domain"/>
    <property type="match status" value="1"/>
</dbReference>
<gene>
    <name evidence="6" type="ORF">SAMN06295960_1263</name>
</gene>
<dbReference type="Pfam" id="PF03466">
    <property type="entry name" value="LysR_substrate"/>
    <property type="match status" value="1"/>
</dbReference>
<evidence type="ECO:0000256" key="1">
    <source>
        <dbReference type="ARBA" id="ARBA00009437"/>
    </source>
</evidence>
<dbReference type="PROSITE" id="PS50931">
    <property type="entry name" value="HTH_LYSR"/>
    <property type="match status" value="1"/>
</dbReference>
<dbReference type="CDD" id="cd08442">
    <property type="entry name" value="PBP2_YofA_SoxR_like"/>
    <property type="match status" value="1"/>
</dbReference>
<dbReference type="Gene3D" id="3.40.190.290">
    <property type="match status" value="1"/>
</dbReference>
<dbReference type="PANTHER" id="PTHR30126">
    <property type="entry name" value="HTH-TYPE TRANSCRIPTIONAL REGULATOR"/>
    <property type="match status" value="1"/>
</dbReference>
<name>A0A1X7J6B2_9BACL</name>
<organism evidence="6 7">
    <name type="scientific">Paenibacillus aquistagni</name>
    <dbReference type="NCBI Taxonomy" id="1852522"/>
    <lineage>
        <taxon>Bacteria</taxon>
        <taxon>Bacillati</taxon>
        <taxon>Bacillota</taxon>
        <taxon>Bacilli</taxon>
        <taxon>Bacillales</taxon>
        <taxon>Paenibacillaceae</taxon>
        <taxon>Paenibacillus</taxon>
    </lineage>
</organism>
<sequence>METKDLRIFQAVAREGSVTKAAEVLNYVQSNVTNRIQYLEAQLKVPLFYRSNRGMSLTAPGEKLLDYANDILALIEEAVKSTTQYTEHPSGPLRLGSIETAAAHHLTQLLKDYHCAYPDVELSLTTNETHQLLHMVIEHKLDGAFVYGPIHAPDIHCISAFEDELVLISEPDKHDVSHLLTKPMLLFDVGCTHRTKMEDYLRDHGIVHDQLMAFGTLEVIINGVAAGLGVSLLPQSSVINAEKMGKITSHRLPEAYRHLEICFIHRKDSFYSSALSKLVQCIESDVGQTPSYLVINT</sequence>
<evidence type="ECO:0000256" key="3">
    <source>
        <dbReference type="ARBA" id="ARBA00023125"/>
    </source>
</evidence>
<evidence type="ECO:0000256" key="2">
    <source>
        <dbReference type="ARBA" id="ARBA00023015"/>
    </source>
</evidence>
<dbReference type="InterPro" id="IPR000847">
    <property type="entry name" value="LysR_HTH_N"/>
</dbReference>
<dbReference type="InterPro" id="IPR036388">
    <property type="entry name" value="WH-like_DNA-bd_sf"/>
</dbReference>
<keyword evidence="4" id="KW-0804">Transcription</keyword>
<keyword evidence="2" id="KW-0805">Transcription regulation</keyword>
<dbReference type="Pfam" id="PF00126">
    <property type="entry name" value="HTH_1"/>
    <property type="match status" value="1"/>
</dbReference>
<comment type="similarity">
    <text evidence="1">Belongs to the LysR transcriptional regulatory family.</text>
</comment>
<dbReference type="RefSeq" id="WP_085493426.1">
    <property type="nucleotide sequence ID" value="NZ_FXAZ01000001.1"/>
</dbReference>
<dbReference type="AlphaFoldDB" id="A0A1X7J6B2"/>
<dbReference type="Proteomes" id="UP000193834">
    <property type="component" value="Unassembled WGS sequence"/>
</dbReference>
<evidence type="ECO:0000313" key="6">
    <source>
        <dbReference type="EMBL" id="SMG23040.1"/>
    </source>
</evidence>
<dbReference type="GO" id="GO:0000976">
    <property type="term" value="F:transcription cis-regulatory region binding"/>
    <property type="evidence" value="ECO:0007669"/>
    <property type="project" value="TreeGrafter"/>
</dbReference>
<dbReference type="InterPro" id="IPR005119">
    <property type="entry name" value="LysR_subst-bd"/>
</dbReference>
<dbReference type="EMBL" id="FXAZ01000001">
    <property type="protein sequence ID" value="SMG23040.1"/>
    <property type="molecule type" value="Genomic_DNA"/>
</dbReference>
<evidence type="ECO:0000256" key="4">
    <source>
        <dbReference type="ARBA" id="ARBA00023163"/>
    </source>
</evidence>
<dbReference type="PANTHER" id="PTHR30126:SF40">
    <property type="entry name" value="HTH-TYPE TRANSCRIPTIONAL REGULATOR GLTR"/>
    <property type="match status" value="1"/>
</dbReference>
<accession>A0A1X7J6B2</accession>
<keyword evidence="7" id="KW-1185">Reference proteome</keyword>
<dbReference type="FunFam" id="1.10.10.10:FF:000001">
    <property type="entry name" value="LysR family transcriptional regulator"/>
    <property type="match status" value="1"/>
</dbReference>
<reference evidence="6 7" key="1">
    <citation type="submission" date="2017-04" db="EMBL/GenBank/DDBJ databases">
        <authorList>
            <person name="Afonso C.L."/>
            <person name="Miller P.J."/>
            <person name="Scott M.A."/>
            <person name="Spackman E."/>
            <person name="Goraichik I."/>
            <person name="Dimitrov K.M."/>
            <person name="Suarez D.L."/>
            <person name="Swayne D.E."/>
        </authorList>
    </citation>
    <scope>NUCLEOTIDE SEQUENCE [LARGE SCALE GENOMIC DNA]</scope>
    <source>
        <strain evidence="6 7">11</strain>
    </source>
</reference>